<name>A0A0R3M2L3_9BRAD</name>
<dbReference type="OrthoDB" id="8237347at2"/>
<evidence type="ECO:0000313" key="1">
    <source>
        <dbReference type="EMBL" id="KRR11302.1"/>
    </source>
</evidence>
<sequence length="330" mass="37505">MPKTHCNYGHAMTPENTAIVHPKHSKYPWRQCRTCMDLTQADVEAVEAHMRGGGTFRDLSLPFTKKMGLDIYRALNPEWSEQMLTIARANAREKKKVAFAALAQQRTHCKNGHELTPDNVRIVVVRRNGWQQRECKTCRAEWDKRGRYTAEQITAVVEAVKSGSSIAQVTKRGGDRPALIKFNGLAAAMRADPALENLLRPLSRRNNVTALRARWIGLRSNVTRGPTLTGIIAAPPNEIFTAVDNAVPRNIDFHQRKEIMSEMMLAILEERLVLEDVRARYPEFLRASYRMFAHRSYGDIRTPLPLDAPAYLEGTMLRVETVSTPFWEQV</sequence>
<dbReference type="RefSeq" id="WP_057834799.1">
    <property type="nucleotide sequence ID" value="NZ_LLXZ01000049.1"/>
</dbReference>
<dbReference type="AlphaFoldDB" id="A0A0R3M2L3"/>
<evidence type="ECO:0000313" key="2">
    <source>
        <dbReference type="Proteomes" id="UP000050863"/>
    </source>
</evidence>
<protein>
    <submittedName>
        <fullName evidence="1">Uncharacterized protein</fullName>
    </submittedName>
</protein>
<proteinExistence type="predicted"/>
<dbReference type="EMBL" id="LLXZ01000049">
    <property type="protein sequence ID" value="KRR11302.1"/>
    <property type="molecule type" value="Genomic_DNA"/>
</dbReference>
<comment type="caution">
    <text evidence="1">The sequence shown here is derived from an EMBL/GenBank/DDBJ whole genome shotgun (WGS) entry which is preliminary data.</text>
</comment>
<reference evidence="1 2" key="1">
    <citation type="submission" date="2014-03" db="EMBL/GenBank/DDBJ databases">
        <title>Bradyrhizobium valentinum sp. nov., isolated from effective nodules of Lupinus mariae-josephae, a lupine endemic of basic-lime soils in Eastern Spain.</title>
        <authorList>
            <person name="Duran D."/>
            <person name="Rey L."/>
            <person name="Navarro A."/>
            <person name="Busquets A."/>
            <person name="Imperial J."/>
            <person name="Ruiz-Argueso T."/>
        </authorList>
    </citation>
    <scope>NUCLEOTIDE SEQUENCE [LARGE SCALE GENOMIC DNA]</scope>
    <source>
        <strain evidence="1 2">PAC68</strain>
    </source>
</reference>
<keyword evidence="2" id="KW-1185">Reference proteome</keyword>
<gene>
    <name evidence="1" type="ORF">CQ12_05615</name>
</gene>
<organism evidence="1 2">
    <name type="scientific">Bradyrhizobium jicamae</name>
    <dbReference type="NCBI Taxonomy" id="280332"/>
    <lineage>
        <taxon>Bacteria</taxon>
        <taxon>Pseudomonadati</taxon>
        <taxon>Pseudomonadota</taxon>
        <taxon>Alphaproteobacteria</taxon>
        <taxon>Hyphomicrobiales</taxon>
        <taxon>Nitrobacteraceae</taxon>
        <taxon>Bradyrhizobium</taxon>
    </lineage>
</organism>
<dbReference type="Proteomes" id="UP000050863">
    <property type="component" value="Unassembled WGS sequence"/>
</dbReference>
<accession>A0A0R3M2L3</accession>